<feature type="domain" description="DUF427" evidence="1">
    <location>
        <begin position="174"/>
        <end position="266"/>
    </location>
</feature>
<name>A0A1H1D0K9_9MICC</name>
<dbReference type="Gene3D" id="2.170.150.40">
    <property type="entry name" value="Domain of unknown function (DUF427)"/>
    <property type="match status" value="2"/>
</dbReference>
<gene>
    <name evidence="2" type="ORF">SAMN04489742_2200</name>
</gene>
<dbReference type="Pfam" id="PF04248">
    <property type="entry name" value="NTP_transf_9"/>
    <property type="match status" value="2"/>
</dbReference>
<evidence type="ECO:0000313" key="3">
    <source>
        <dbReference type="Proteomes" id="UP000181917"/>
    </source>
</evidence>
<protein>
    <submittedName>
        <fullName evidence="2">Uncharacterized conserved protein, DUF427 family</fullName>
    </submittedName>
</protein>
<dbReference type="InterPro" id="IPR038694">
    <property type="entry name" value="DUF427_sf"/>
</dbReference>
<evidence type="ECO:0000259" key="1">
    <source>
        <dbReference type="Pfam" id="PF04248"/>
    </source>
</evidence>
<feature type="domain" description="DUF427" evidence="1">
    <location>
        <begin position="54"/>
        <end position="142"/>
    </location>
</feature>
<proteinExistence type="predicted"/>
<sequence>MYSTYLIRIPLVAEPIAVRAKTDDNTSTTVQGTFAVRCSMEIPEPFVEPTRRRIRVRLGNELVAESTRAQLLVQYSPGSLPTYYLPREDVVSGVLTDEVPGAGAGSRWTVRAGRKRAEGAAWSYDEPMGDFAALAGHITFSWRQLDWYEEDEQVFVHARDPYKRVDTLHSSRRVQVFIGGEEIANSVRPLLLFETHLPTRYYLPFEDVRTELLEPSTKTTTCPYKGRARYWSVRAGGQLEPDIVWSYAEPIRENPKICGLLSFYNERVDLVVDGERLERPITPFS</sequence>
<dbReference type="PANTHER" id="PTHR34310:SF9">
    <property type="entry name" value="BLR5716 PROTEIN"/>
    <property type="match status" value="1"/>
</dbReference>
<accession>A0A1H1D0K9</accession>
<keyword evidence="3" id="KW-1185">Reference proteome</keyword>
<organism evidence="2 3">
    <name type="scientific">Crystallibacter crystallopoietes</name>
    <dbReference type="NCBI Taxonomy" id="37928"/>
    <lineage>
        <taxon>Bacteria</taxon>
        <taxon>Bacillati</taxon>
        <taxon>Actinomycetota</taxon>
        <taxon>Actinomycetes</taxon>
        <taxon>Micrococcales</taxon>
        <taxon>Micrococcaceae</taxon>
        <taxon>Crystallibacter</taxon>
    </lineage>
</organism>
<dbReference type="InterPro" id="IPR007361">
    <property type="entry name" value="DUF427"/>
</dbReference>
<dbReference type="Proteomes" id="UP000181917">
    <property type="component" value="Unassembled WGS sequence"/>
</dbReference>
<dbReference type="AlphaFoldDB" id="A0A1H1D0K9"/>
<dbReference type="EMBL" id="FNKH01000002">
    <property type="protein sequence ID" value="SDQ70057.1"/>
    <property type="molecule type" value="Genomic_DNA"/>
</dbReference>
<dbReference type="PANTHER" id="PTHR34310">
    <property type="entry name" value="DUF427 DOMAIN PROTEIN (AFU_ORTHOLOGUE AFUA_3G02220)"/>
    <property type="match status" value="1"/>
</dbReference>
<reference evidence="2 3" key="1">
    <citation type="submission" date="2016-10" db="EMBL/GenBank/DDBJ databases">
        <authorList>
            <person name="de Groot N.N."/>
        </authorList>
    </citation>
    <scope>NUCLEOTIDE SEQUENCE [LARGE SCALE GENOMIC DNA]</scope>
    <source>
        <strain evidence="2 3">DSM 20117</strain>
    </source>
</reference>
<evidence type="ECO:0000313" key="2">
    <source>
        <dbReference type="EMBL" id="SDQ70057.1"/>
    </source>
</evidence>